<evidence type="ECO:0000256" key="1">
    <source>
        <dbReference type="SAM" id="MobiDB-lite"/>
    </source>
</evidence>
<protein>
    <recommendedName>
        <fullName evidence="2">Aminoglycoside phosphotransferase domain-containing protein</fullName>
    </recommendedName>
</protein>
<keyword evidence="4" id="KW-1185">Reference proteome</keyword>
<evidence type="ECO:0000313" key="3">
    <source>
        <dbReference type="EMBL" id="MBP2419153.1"/>
    </source>
</evidence>
<accession>A0ABS4ZDM0</accession>
<dbReference type="Gene3D" id="3.90.1200.10">
    <property type="match status" value="1"/>
</dbReference>
<feature type="domain" description="Aminoglycoside phosphotransferase" evidence="2">
    <location>
        <begin position="46"/>
        <end position="276"/>
    </location>
</feature>
<dbReference type="Proteomes" id="UP000758168">
    <property type="component" value="Unassembled WGS sequence"/>
</dbReference>
<dbReference type="RefSeq" id="WP_210059233.1">
    <property type="nucleotide sequence ID" value="NZ_BAAAMH010000017.1"/>
</dbReference>
<name>A0ABS4ZDM0_9ACTN</name>
<evidence type="ECO:0000313" key="4">
    <source>
        <dbReference type="Proteomes" id="UP000758168"/>
    </source>
</evidence>
<gene>
    <name evidence="3" type="ORF">JOF54_004075</name>
</gene>
<organism evidence="3 4">
    <name type="scientific">Microlunatus capsulatus</name>
    <dbReference type="NCBI Taxonomy" id="99117"/>
    <lineage>
        <taxon>Bacteria</taxon>
        <taxon>Bacillati</taxon>
        <taxon>Actinomycetota</taxon>
        <taxon>Actinomycetes</taxon>
        <taxon>Propionibacteriales</taxon>
        <taxon>Propionibacteriaceae</taxon>
        <taxon>Microlunatus</taxon>
    </lineage>
</organism>
<comment type="caution">
    <text evidence="3">The sequence shown here is derived from an EMBL/GenBank/DDBJ whole genome shotgun (WGS) entry which is preliminary data.</text>
</comment>
<sequence>MPSEPSSPGDQPAGPSHPRPDLGDLPGEVLADVARAVGTRVTPLLRLPGGANGGTVRVRLAGGTEAALKTAPRTHAGQLDETLRARRVVEHMRGHGYPTPAWLGTGATAAHVWHLVDLVDAPPATALTPSLVEQLMAVVELQAGQATEPYDHWSYAWRVATGRSASGTGPEVVETPEQSRLRRSVSRLSGHSPVVSALVEQLRLLCAHVPAPPPGPDMVHADLATPGNVLVRDGAVVAVVDLGNAGSGTRAVDLTTLLWSCYGDPELDGVRRRLWTTVLALVGGEAAAVLLASHVLLMLELPLRLGQPAAVPAVVERARRALDELHALR</sequence>
<evidence type="ECO:0000259" key="2">
    <source>
        <dbReference type="Pfam" id="PF01636"/>
    </source>
</evidence>
<reference evidence="3 4" key="1">
    <citation type="submission" date="2021-03" db="EMBL/GenBank/DDBJ databases">
        <title>Sequencing the genomes of 1000 actinobacteria strains.</title>
        <authorList>
            <person name="Klenk H.-P."/>
        </authorList>
    </citation>
    <scope>NUCLEOTIDE SEQUENCE [LARGE SCALE GENOMIC DNA]</scope>
    <source>
        <strain evidence="3 4">DSM 12936</strain>
    </source>
</reference>
<dbReference type="InterPro" id="IPR002575">
    <property type="entry name" value="Aminoglycoside_PTrfase"/>
</dbReference>
<dbReference type="EMBL" id="JAGIOB010000001">
    <property type="protein sequence ID" value="MBP2419153.1"/>
    <property type="molecule type" value="Genomic_DNA"/>
</dbReference>
<dbReference type="InterPro" id="IPR011009">
    <property type="entry name" value="Kinase-like_dom_sf"/>
</dbReference>
<proteinExistence type="predicted"/>
<dbReference type="Pfam" id="PF01636">
    <property type="entry name" value="APH"/>
    <property type="match status" value="1"/>
</dbReference>
<dbReference type="SUPFAM" id="SSF56112">
    <property type="entry name" value="Protein kinase-like (PK-like)"/>
    <property type="match status" value="1"/>
</dbReference>
<feature type="region of interest" description="Disordered" evidence="1">
    <location>
        <begin position="1"/>
        <end position="26"/>
    </location>
</feature>